<sequence>MTSDYEAMQRRAEKAEMELETLVVKCGAQREELMTLEAKVRLQESKLHQASEDCERRVQQLRSDLIVVSDQRESLCKEVQTLRAEADAQRCKSSESERTWQARLKEVRREQEETITLREAELQRAVAHVEERLSIALNEARRLEEANTTLEKRLSDMRECMDRQDEMRQRLENALAAQRHECSRISEATALEKQASHERHERVVESYKTELLELRRSYQQLQHEKAHLEEEKSRAVHEVQLSAQLERGEHLVHQQQLERTNNTLRAELVRERLRFDDMDESRQRTEAALVRSQRELESLHQRAAALEETIADLKAMETKHLNAQARLEGQVTRLLSTVAEREREAEHWRCAAERVEWNRHLVAWRKQDESSALFSLSHSAQHLAGGAAEPSMPSPVNCVHYSRRTSCNATPQNQQQFVESIDKSLATQQCDSTGLGGIHNAEDEVEFLRTMVQKVLQEHFSLSENRSGETSSELGRSGSAMRSTCTPLLFQDEPAEHCSAALSGESREVARDTPVREQSTLPPQPIARHEKSCSGISLATQSFIPKNVEALAQVQCKQLVADQTRSDQSSSFVEYDNAMLNGEYLAPAAAPMAADSSLSEAPVVVSSVEASTVHPVMPGTSVISNWSIESSTAPQWQRCAYALGEACRACNVGRPLHVTEWPIHLVKKAGAKQHNEERPQDEREVKESLIVTDAGSEQQSSCQQGNSAVTTVGSSVTETCCGECFVAASMEAPSSVSGSRTICDGSASCEEWVEVRVGQGASTREDGLQLETLGIDGAGSFDCVSVMRGMPPLHVSAVQEQLEGTFKWNIGSGRKEK</sequence>
<accession>G0TRF9</accession>
<name>G0TRF9_TRYVY</name>
<feature type="region of interest" description="Disordered" evidence="2">
    <location>
        <begin position="505"/>
        <end position="528"/>
    </location>
</feature>
<reference evidence="3" key="1">
    <citation type="journal article" date="2012" name="Proc. Natl. Acad. Sci. U.S.A.">
        <title>Antigenic diversity is generated by distinct evolutionary mechanisms in African trypanosome species.</title>
        <authorList>
            <person name="Jackson A.P."/>
            <person name="Berry A."/>
            <person name="Aslett M."/>
            <person name="Allison H.C."/>
            <person name="Burton P."/>
            <person name="Vavrova-Anderson J."/>
            <person name="Brown R."/>
            <person name="Browne H."/>
            <person name="Corton N."/>
            <person name="Hauser H."/>
            <person name="Gamble J."/>
            <person name="Gilderthorp R."/>
            <person name="Marcello L."/>
            <person name="McQuillan J."/>
            <person name="Otto T.D."/>
            <person name="Quail M.A."/>
            <person name="Sanders M.J."/>
            <person name="van Tonder A."/>
            <person name="Ginger M.L."/>
            <person name="Field M.C."/>
            <person name="Barry J.D."/>
            <person name="Hertz-Fowler C."/>
            <person name="Berriman M."/>
        </authorList>
    </citation>
    <scope>NUCLEOTIDE SEQUENCE</scope>
    <source>
        <strain evidence="3">Y486</strain>
    </source>
</reference>
<organism evidence="3">
    <name type="scientific">Trypanosoma vivax (strain Y486)</name>
    <dbReference type="NCBI Taxonomy" id="1055687"/>
    <lineage>
        <taxon>Eukaryota</taxon>
        <taxon>Discoba</taxon>
        <taxon>Euglenozoa</taxon>
        <taxon>Kinetoplastea</taxon>
        <taxon>Metakinetoplastina</taxon>
        <taxon>Trypanosomatida</taxon>
        <taxon>Trypanosomatidae</taxon>
        <taxon>Trypanosoma</taxon>
        <taxon>Duttonella</taxon>
    </lineage>
</organism>
<gene>
    <name evidence="3" type="ORF">TVY486_0101710</name>
</gene>
<dbReference type="EMBL" id="HE573017">
    <property type="protein sequence ID" value="CCC46523.1"/>
    <property type="molecule type" value="Genomic_DNA"/>
</dbReference>
<evidence type="ECO:0000256" key="1">
    <source>
        <dbReference type="SAM" id="Coils"/>
    </source>
</evidence>
<proteinExistence type="predicted"/>
<dbReference type="AlphaFoldDB" id="G0TRF9"/>
<feature type="compositionally biased region" description="Basic and acidic residues" evidence="2">
    <location>
        <begin position="505"/>
        <end position="515"/>
    </location>
</feature>
<feature type="coiled-coil region" evidence="1">
    <location>
        <begin position="5"/>
        <end position="53"/>
    </location>
</feature>
<evidence type="ECO:0000313" key="3">
    <source>
        <dbReference type="EMBL" id="CCC46523.1"/>
    </source>
</evidence>
<dbReference type="VEuPathDB" id="TriTrypDB:TvY486_0101710"/>
<evidence type="ECO:0000256" key="2">
    <source>
        <dbReference type="SAM" id="MobiDB-lite"/>
    </source>
</evidence>
<keyword evidence="1" id="KW-0175">Coiled coil</keyword>
<protein>
    <submittedName>
        <fullName evidence="3">Uncharacterized protein</fullName>
    </submittedName>
</protein>
<feature type="coiled-coil region" evidence="1">
    <location>
        <begin position="119"/>
        <end position="326"/>
    </location>
</feature>